<dbReference type="HAMAP" id="MF_01232">
    <property type="entry name" value="UPF0229"/>
    <property type="match status" value="1"/>
</dbReference>
<reference evidence="3 4" key="1">
    <citation type="submission" date="2016-10" db="EMBL/GenBank/DDBJ databases">
        <authorList>
            <person name="de Groot N.N."/>
        </authorList>
    </citation>
    <scope>NUCLEOTIDE SEQUENCE [LARGE SCALE GENOMIC DNA]</scope>
    <source>
        <strain evidence="3 4">DSM 25584</strain>
    </source>
</reference>
<dbReference type="STRING" id="1082479.SAMN05216241_107102"/>
<dbReference type="RefSeq" id="WP_090020481.1">
    <property type="nucleotide sequence ID" value="NZ_FNCE01000007.1"/>
</dbReference>
<evidence type="ECO:0000313" key="4">
    <source>
        <dbReference type="Proteomes" id="UP000199415"/>
    </source>
</evidence>
<protein>
    <recommendedName>
        <fullName evidence="1">UPF0229 protein SAMN05216241_107102</fullName>
    </recommendedName>
</protein>
<evidence type="ECO:0000313" key="3">
    <source>
        <dbReference type="EMBL" id="SDG25137.1"/>
    </source>
</evidence>
<dbReference type="AlphaFoldDB" id="A0A1G7SPX9"/>
<dbReference type="Pfam" id="PF04285">
    <property type="entry name" value="DUF444"/>
    <property type="match status" value="1"/>
</dbReference>
<sequence>MRIVDRRLNPQGKNLGNRQRFIKRARSQVREAVKRNIRDRSVTDNESGETVSIPADGIHEPQFEPDTQIGRRDRVFTGNREFREGDRIPRPEGGGGGGGGQASEDGEGEDSFVFTLTRDEFLDMLFEDLELPDMIKQQLTAEDSPKLQRAGYATTGPPNRLNMVNTLRRSLVRRKALGRPNQAAIEQMERELERLKSGEITPADGQPAEKRIEELEETIRRAREKRGRVPYIDPMDLRFNRYERVPQPIAQAVMFCLMDVSASMDETKKDLAKRFFMLLHLFLERRYDKVDVVFIRHTNQACEVDEETFFHGRQTGGTIVSSALREMLRVVDERYPLDAWNVYVAQASDGDDVPADVPVCSQLLAERVLPMTQYMAYIEVGASPDDRPGFHAGPSDLWKGYAQVAEIDARLQMRRVEDARDIYPVFRGLFSTEETAS</sequence>
<evidence type="ECO:0000256" key="1">
    <source>
        <dbReference type="HAMAP-Rule" id="MF_01232"/>
    </source>
</evidence>
<accession>A0A1G7SPX9</accession>
<organism evidence="3 4">
    <name type="scientific">Limimonas halophila</name>
    <dbReference type="NCBI Taxonomy" id="1082479"/>
    <lineage>
        <taxon>Bacteria</taxon>
        <taxon>Pseudomonadati</taxon>
        <taxon>Pseudomonadota</taxon>
        <taxon>Alphaproteobacteria</taxon>
        <taxon>Rhodospirillales</taxon>
        <taxon>Rhodovibrionaceae</taxon>
        <taxon>Limimonas</taxon>
    </lineage>
</organism>
<dbReference type="InterPro" id="IPR006698">
    <property type="entry name" value="UPF0229"/>
</dbReference>
<keyword evidence="4" id="KW-1185">Reference proteome</keyword>
<proteinExistence type="inferred from homology"/>
<dbReference type="OrthoDB" id="9788289at2"/>
<feature type="compositionally biased region" description="Gly residues" evidence="2">
    <location>
        <begin position="92"/>
        <end position="101"/>
    </location>
</feature>
<evidence type="ECO:0000256" key="2">
    <source>
        <dbReference type="SAM" id="MobiDB-lite"/>
    </source>
</evidence>
<dbReference type="NCBIfam" id="NF003707">
    <property type="entry name" value="PRK05325.1-2"/>
    <property type="match status" value="1"/>
</dbReference>
<feature type="region of interest" description="Disordered" evidence="2">
    <location>
        <begin position="40"/>
        <end position="108"/>
    </location>
</feature>
<dbReference type="Proteomes" id="UP000199415">
    <property type="component" value="Unassembled WGS sequence"/>
</dbReference>
<name>A0A1G7SPX9_9PROT</name>
<comment type="similarity">
    <text evidence="1">Belongs to the UPF0229 family.</text>
</comment>
<dbReference type="PANTHER" id="PTHR30510:SF2">
    <property type="entry name" value="UPF0229 PROTEIN YEAH"/>
    <property type="match status" value="1"/>
</dbReference>
<dbReference type="EMBL" id="FNCE01000007">
    <property type="protein sequence ID" value="SDG25137.1"/>
    <property type="molecule type" value="Genomic_DNA"/>
</dbReference>
<gene>
    <name evidence="3" type="ORF">SAMN05216241_107102</name>
</gene>
<feature type="compositionally biased region" description="Basic and acidic residues" evidence="2">
    <location>
        <begin position="69"/>
        <end position="90"/>
    </location>
</feature>
<dbReference type="NCBIfam" id="NF003708">
    <property type="entry name" value="PRK05325.1-3"/>
    <property type="match status" value="1"/>
</dbReference>
<dbReference type="PANTHER" id="PTHR30510">
    <property type="entry name" value="UPF0229 PROTEIN YEAH"/>
    <property type="match status" value="1"/>
</dbReference>